<dbReference type="GO" id="GO:0005634">
    <property type="term" value="C:nucleus"/>
    <property type="evidence" value="ECO:0007669"/>
    <property type="project" value="UniProtKB-SubCell"/>
</dbReference>
<dbReference type="GO" id="GO:0003712">
    <property type="term" value="F:transcription coregulator activity"/>
    <property type="evidence" value="ECO:0007669"/>
    <property type="project" value="InterPro"/>
</dbReference>
<feature type="region of interest" description="Disordered" evidence="3">
    <location>
        <begin position="876"/>
        <end position="907"/>
    </location>
</feature>
<dbReference type="InterPro" id="IPR036546">
    <property type="entry name" value="MED15_KIX"/>
</dbReference>
<dbReference type="EMBL" id="MCBQ01009822">
    <property type="protein sequence ID" value="RKF72387.1"/>
    <property type="molecule type" value="Genomic_DNA"/>
</dbReference>
<evidence type="ECO:0000256" key="3">
    <source>
        <dbReference type="SAM" id="MobiDB-lite"/>
    </source>
</evidence>
<evidence type="ECO:0000256" key="2">
    <source>
        <dbReference type="ARBA" id="ARBA00023242"/>
    </source>
</evidence>
<accession>A0A420ICY5</accession>
<feature type="region of interest" description="Disordered" evidence="3">
    <location>
        <begin position="1"/>
        <end position="31"/>
    </location>
</feature>
<feature type="region of interest" description="Disordered" evidence="3">
    <location>
        <begin position="256"/>
        <end position="297"/>
    </location>
</feature>
<feature type="compositionally biased region" description="Low complexity" evidence="3">
    <location>
        <begin position="421"/>
        <end position="434"/>
    </location>
</feature>
<proteinExistence type="predicted"/>
<feature type="compositionally biased region" description="Polar residues" evidence="3">
    <location>
        <begin position="276"/>
        <end position="286"/>
    </location>
</feature>
<evidence type="ECO:0000256" key="1">
    <source>
        <dbReference type="ARBA" id="ARBA00004123"/>
    </source>
</evidence>
<protein>
    <recommendedName>
        <fullName evidence="4">Mediator complex subunit 15 KIX domain-containing protein</fullName>
    </recommendedName>
</protein>
<feature type="region of interest" description="Disordered" evidence="3">
    <location>
        <begin position="382"/>
        <end position="491"/>
    </location>
</feature>
<feature type="region of interest" description="Disordered" evidence="3">
    <location>
        <begin position="507"/>
        <end position="526"/>
    </location>
</feature>
<feature type="compositionally biased region" description="Polar residues" evidence="3">
    <location>
        <begin position="395"/>
        <end position="416"/>
    </location>
</feature>
<feature type="compositionally biased region" description="Polar residues" evidence="3">
    <location>
        <begin position="1104"/>
        <end position="1113"/>
    </location>
</feature>
<dbReference type="InterPro" id="IPR036529">
    <property type="entry name" value="KIX_dom_sf"/>
</dbReference>
<feature type="region of interest" description="Disordered" evidence="3">
    <location>
        <begin position="1315"/>
        <end position="1356"/>
    </location>
</feature>
<feature type="region of interest" description="Disordered" evidence="3">
    <location>
        <begin position="1387"/>
        <end position="1411"/>
    </location>
</feature>
<feature type="region of interest" description="Disordered" evidence="3">
    <location>
        <begin position="1063"/>
        <end position="1133"/>
    </location>
</feature>
<feature type="domain" description="Mediator complex subunit 15 KIX" evidence="4">
    <location>
        <begin position="96"/>
        <end position="149"/>
    </location>
</feature>
<sequence>MATNFQQQMSGSAHAMAQQVSQQQHLRSQHPSPQTAQIQQCIYNALNSQPALLSGWQSGVPKNMRLGLIFNIFDTFFANFSDLFKRRIGGLRLASHHQPGNPVTMQKLIEIALKFERECFVTALSKEGYKLGIQKKLEHLQEKRNQQISNLQPGMPLQSQIQSQQILINQNGIQAPRPMATASDQQVFSQLQQQTQSSAISGSHEEAKNDIRAKLQRTMNPITLQRCRAQRLDPVMVWFRQMALGKLQSDRNRIAQQQLQNAHQGQSLISGPPVQLSRSMQSNSMVGQAPPSNLGVGANPNFNNFMGSVDVAAHQQQQGVMAEAEGQVVVPASSIPNTINSQSGVTPSLAMGMNKRVLINANTRVQPQQIFNAQQLQNQRLQQAQVQQNSQTQARMNNTSAATANVQHQTGIQSQPGEMGTTSMTTQQSPSMSTLNAPMRTPQMRQTELPSSNNPSVQFSSPMDSQYLRLNQKQQSSPSGLNPPIAISSNFGGQTALQSERLNEMMNKRNQSSSTSSMKPPPTSAGAQIRVDQQIMQPNQFNGQTQSKQFTPSQLGQGTPNATSMMNAQQQIFLQQQIANSRAPSNTTSQRTLTANMMASEDQKLMQLDNIDIPQVVLSHPNMPKGWPAEIKKWGELKQWAVINSNLGSNILETVKAFQKLHLQNIMQRSKALQQTRQSTIVTQGSSSQALKSNSEPAAPVAHMVQSQAQNATPILGSGNLKNDQLRQPTMIEIQTLRNHPSGKMLHLTDDQIRGFIIKNAQSQKKQQQQRIIAMQQLNQISQENNQTPSTVQASGLSRKITDSISINQENTLSASKSNQVSSVTQLSTPPEPSQQHNISSSPPRVTVNLVPPQIYSPIQATRNLKRSSSGETIDDINACHKKSPSTPQPASQGSNSNVATTAQRSRFLTPQQIASLTPEQRKKYEIVMRQSQMNRSNNSAEIEKLQKIQEQVSKEKIEVEIVPMDIETKDQVRSLLVSLIQPIQKLTQAVTSWFVNSGDEDRLRTFFRVRTRLALQFQDGKFEKDKLKDDFCISPHELDFSKNALHSMVNDFVERFPHYKKNEPQKAQTSETSHGSTPLSSANLQQQQQLQKIQQNNQKPNNRGSHTSTAPVSSQSAFIIGSSSPHGAPSYADKKKVDMDLHIPARKKQKQNPCLLNNGQSLNIQAGSSPKAPNLAPSLEMRSKVVETIRPSLVCPESDCELGIGFEKEEDLKQHMLIEHIKPLQDPVKYTENILAEALGLESGEKTGNLAEAKTSGTADNSEEKLKGGDSKQDKSKDLKDPIAPPTSAPILSQVSTSFSGSVIDKSTIVTPKNTLSKELPQDTELDIKGSVQQESEPEQAKSGEDPWNNSTVNPSDLIHAFRPLENGANGCISDLNLFHEITPDNTPESSKDGISEPNSDIFDGSGPDISSDPFSHTWMPFGPHDSDIISGGFVFDDDNFEALKILDREQPSMIYHSFDDLDSSMFDKKISLNTKLSSFVSN</sequence>
<dbReference type="Gene3D" id="1.10.246.20">
    <property type="entry name" value="Coactivator CBP, KIX domain"/>
    <property type="match status" value="1"/>
</dbReference>
<comment type="caution">
    <text evidence="5">The sequence shown here is derived from an EMBL/GenBank/DDBJ whole genome shotgun (WGS) entry which is preliminary data.</text>
</comment>
<feature type="compositionally biased region" description="Low complexity" evidence="3">
    <location>
        <begin position="1114"/>
        <end position="1125"/>
    </location>
</feature>
<feature type="region of interest" description="Disordered" evidence="3">
    <location>
        <begin position="1248"/>
        <end position="1295"/>
    </location>
</feature>
<feature type="compositionally biased region" description="Basic and acidic residues" evidence="3">
    <location>
        <begin position="1263"/>
        <end position="1282"/>
    </location>
</feature>
<keyword evidence="6" id="KW-1185">Reference proteome</keyword>
<dbReference type="Proteomes" id="UP000283383">
    <property type="component" value="Unassembled WGS sequence"/>
</dbReference>
<dbReference type="Pfam" id="PF16987">
    <property type="entry name" value="KIX_2"/>
    <property type="match status" value="1"/>
</dbReference>
<evidence type="ECO:0000259" key="4">
    <source>
        <dbReference type="Pfam" id="PF16987"/>
    </source>
</evidence>
<reference evidence="5 6" key="1">
    <citation type="journal article" date="2018" name="BMC Genomics">
        <title>Comparative genome analyses reveal sequence features reflecting distinct modes of host-adaptation between dicot and monocot powdery mildew.</title>
        <authorList>
            <person name="Wu Y."/>
            <person name="Ma X."/>
            <person name="Pan Z."/>
            <person name="Kale S.D."/>
            <person name="Song Y."/>
            <person name="King H."/>
            <person name="Zhang Q."/>
            <person name="Presley C."/>
            <person name="Deng X."/>
            <person name="Wei C.I."/>
            <person name="Xiao S."/>
        </authorList>
    </citation>
    <scope>NUCLEOTIDE SEQUENCE [LARGE SCALE GENOMIC DNA]</scope>
    <source>
        <strain evidence="5">UMSG3</strain>
    </source>
</reference>
<feature type="compositionally biased region" description="Polar residues" evidence="3">
    <location>
        <begin position="443"/>
        <end position="480"/>
    </location>
</feature>
<keyword evidence="2" id="KW-0539">Nucleus</keyword>
<dbReference type="STRING" id="62708.A0A420ICY5"/>
<feature type="compositionally biased region" description="Low complexity" evidence="3">
    <location>
        <begin position="18"/>
        <end position="30"/>
    </location>
</feature>
<name>A0A420ICY5_9PEZI</name>
<evidence type="ECO:0000313" key="5">
    <source>
        <dbReference type="EMBL" id="RKF72387.1"/>
    </source>
</evidence>
<feature type="compositionally biased region" description="Polar residues" evidence="3">
    <location>
        <begin position="1"/>
        <end position="11"/>
    </location>
</feature>
<organism evidence="5 6">
    <name type="scientific">Golovinomyces cichoracearum</name>
    <dbReference type="NCBI Taxonomy" id="62708"/>
    <lineage>
        <taxon>Eukaryota</taxon>
        <taxon>Fungi</taxon>
        <taxon>Dikarya</taxon>
        <taxon>Ascomycota</taxon>
        <taxon>Pezizomycotina</taxon>
        <taxon>Leotiomycetes</taxon>
        <taxon>Erysiphales</taxon>
        <taxon>Erysiphaceae</taxon>
        <taxon>Golovinomyces</taxon>
    </lineage>
</organism>
<evidence type="ECO:0000313" key="6">
    <source>
        <dbReference type="Proteomes" id="UP000283383"/>
    </source>
</evidence>
<dbReference type="GO" id="GO:0006355">
    <property type="term" value="P:regulation of DNA-templated transcription"/>
    <property type="evidence" value="ECO:0007669"/>
    <property type="project" value="InterPro"/>
</dbReference>
<feature type="compositionally biased region" description="Polar residues" evidence="3">
    <location>
        <begin position="1066"/>
        <end position="1083"/>
    </location>
</feature>
<feature type="compositionally biased region" description="Low complexity" evidence="3">
    <location>
        <begin position="1084"/>
        <end position="1103"/>
    </location>
</feature>
<feature type="compositionally biased region" description="Polar residues" evidence="3">
    <location>
        <begin position="885"/>
        <end position="907"/>
    </location>
</feature>
<feature type="compositionally biased region" description="Low complexity" evidence="3">
    <location>
        <begin position="382"/>
        <end position="394"/>
    </location>
</feature>
<feature type="region of interest" description="Disordered" evidence="3">
    <location>
        <begin position="811"/>
        <end position="849"/>
    </location>
</feature>
<gene>
    <name evidence="5" type="ORF">GcM3_098002</name>
</gene>
<feature type="compositionally biased region" description="Low complexity" evidence="3">
    <location>
        <begin position="256"/>
        <end position="266"/>
    </location>
</feature>
<comment type="subcellular location">
    <subcellularLocation>
        <location evidence="1">Nucleus</location>
    </subcellularLocation>
</comment>
<feature type="compositionally biased region" description="Polar residues" evidence="3">
    <location>
        <begin position="811"/>
        <end position="844"/>
    </location>
</feature>